<dbReference type="PATRIC" id="fig|883113.3.peg.1332"/>
<dbReference type="EMBL" id="AGEG01000014">
    <property type="protein sequence ID" value="EHR36663.1"/>
    <property type="molecule type" value="Genomic_DNA"/>
</dbReference>
<sequence length="265" mass="30330">MTRTKKIILSILILLFVLGISGGVVYFFYFSPSNVQKRSLEEISQGEVNPQHTTPYLKNETYLATLAAFDQSDHEKDPDSQAQQILFDSLMQFNNHQQVTYSYVMRPFEGYQEVQLKGGFDQERQLFYEQVTYPDHQQLIYYQQGTLHTLSSYGPENSFEQEGSIQEMILPQALFLDYLVTFKESQDLVLKDQGSSYQLEGDLGQEFSTYLFGHWTVEVDKASHQVVALQVNQAGNLVLDIQRLDYSDQAGPSEQEIEDLVGSLS</sequence>
<accession>H3NKE6</accession>
<evidence type="ECO:0000256" key="1">
    <source>
        <dbReference type="SAM" id="Phobius"/>
    </source>
</evidence>
<comment type="caution">
    <text evidence="2">The sequence shown here is derived from an EMBL/GenBank/DDBJ whole genome shotgun (WGS) entry which is preliminary data.</text>
</comment>
<protein>
    <submittedName>
        <fullName evidence="2">Uncharacterized protein</fullName>
    </submittedName>
</protein>
<name>H3NKE6_9LACT</name>
<dbReference type="AlphaFoldDB" id="H3NKE6"/>
<keyword evidence="1" id="KW-0472">Membrane</keyword>
<evidence type="ECO:0000313" key="2">
    <source>
        <dbReference type="EMBL" id="EHR36663.1"/>
    </source>
</evidence>
<keyword evidence="1" id="KW-1133">Transmembrane helix</keyword>
<keyword evidence="1" id="KW-0812">Transmembrane</keyword>
<evidence type="ECO:0000313" key="3">
    <source>
        <dbReference type="Proteomes" id="UP000006190"/>
    </source>
</evidence>
<keyword evidence="3" id="KW-1185">Reference proteome</keyword>
<dbReference type="HOGENOM" id="CLU_1048669_0_0_9"/>
<dbReference type="Proteomes" id="UP000006190">
    <property type="component" value="Unassembled WGS sequence"/>
</dbReference>
<reference evidence="2 3" key="1">
    <citation type="submission" date="2012-01" db="EMBL/GenBank/DDBJ databases">
        <title>The Genome Sequence of Facklamia languida CCUG 37842.</title>
        <authorList>
            <consortium name="The Broad Institute Genome Sequencing Platform"/>
            <person name="Earl A."/>
            <person name="Ward D."/>
            <person name="Feldgarden M."/>
            <person name="Gevers D."/>
            <person name="Huys G."/>
            <person name="Young S.K."/>
            <person name="Zeng Q."/>
            <person name="Gargeya S."/>
            <person name="Fitzgerald M."/>
            <person name="Haas B."/>
            <person name="Abouelleil A."/>
            <person name="Alvarado L."/>
            <person name="Arachchi H.M."/>
            <person name="Berlin A."/>
            <person name="Chapman S.B."/>
            <person name="Gearin G."/>
            <person name="Goldberg J."/>
            <person name="Griggs A."/>
            <person name="Gujja S."/>
            <person name="Hansen M."/>
            <person name="Heiman D."/>
            <person name="Howarth C."/>
            <person name="Larimer J."/>
            <person name="Lui A."/>
            <person name="MacDonald P.J.P."/>
            <person name="McCowen C."/>
            <person name="Montmayeur A."/>
            <person name="Murphy C."/>
            <person name="Neiman D."/>
            <person name="Pearson M."/>
            <person name="Priest M."/>
            <person name="Roberts A."/>
            <person name="Saif S."/>
            <person name="Shea T."/>
            <person name="Sisk P."/>
            <person name="Stolte C."/>
            <person name="Sykes S."/>
            <person name="Wortman J."/>
            <person name="Nusbaum C."/>
            <person name="Birren B."/>
        </authorList>
    </citation>
    <scope>NUCLEOTIDE SEQUENCE [LARGE SCALE GENOMIC DNA]</scope>
    <source>
        <strain evidence="2 3">CCUG 37842</strain>
    </source>
</reference>
<dbReference type="RefSeq" id="WP_006309540.1">
    <property type="nucleotide sequence ID" value="NZ_JH601133.1"/>
</dbReference>
<dbReference type="STRING" id="883113.HMPREF9708_01335"/>
<feature type="transmembrane region" description="Helical" evidence="1">
    <location>
        <begin position="7"/>
        <end position="29"/>
    </location>
</feature>
<dbReference type="OrthoDB" id="2140505at2"/>
<proteinExistence type="predicted"/>
<gene>
    <name evidence="2" type="ORF">HMPREF9708_01335</name>
</gene>
<organism evidence="2 3">
    <name type="scientific">Facklamia languida CCUG 37842</name>
    <dbReference type="NCBI Taxonomy" id="883113"/>
    <lineage>
        <taxon>Bacteria</taxon>
        <taxon>Bacillati</taxon>
        <taxon>Bacillota</taxon>
        <taxon>Bacilli</taxon>
        <taxon>Lactobacillales</taxon>
        <taxon>Aerococcaceae</taxon>
        <taxon>Facklamia</taxon>
    </lineage>
</organism>